<dbReference type="SUPFAM" id="SSF54427">
    <property type="entry name" value="NTF2-like"/>
    <property type="match status" value="1"/>
</dbReference>
<evidence type="ECO:0000313" key="2">
    <source>
        <dbReference type="EMBL" id="MYN09964.1"/>
    </source>
</evidence>
<sequence>MAAPDAGNPALVELVQRHAEAQRDFNQATLQATTADNYVEVSPAGEVDSREKMLSFYAPDQKRASPQLTVTEPMVRVLGDTAVVLAKLNYTMGAEGQARSFAMRASYVAQLKDGKWKLVSAQYTGIRPPKKAE</sequence>
<dbReference type="AlphaFoldDB" id="A0A7X4HFE4"/>
<dbReference type="Gene3D" id="3.10.450.50">
    <property type="match status" value="1"/>
</dbReference>
<proteinExistence type="predicted"/>
<comment type="caution">
    <text evidence="2">The sequence shown here is derived from an EMBL/GenBank/DDBJ whole genome shotgun (WGS) entry which is preliminary data.</text>
</comment>
<evidence type="ECO:0000313" key="3">
    <source>
        <dbReference type="Proteomes" id="UP000450676"/>
    </source>
</evidence>
<dbReference type="InterPro" id="IPR027843">
    <property type="entry name" value="DUF4440"/>
</dbReference>
<dbReference type="InterPro" id="IPR032710">
    <property type="entry name" value="NTF2-like_dom_sf"/>
</dbReference>
<gene>
    <name evidence="2" type="ORF">GTP77_21830</name>
</gene>
<dbReference type="Pfam" id="PF14534">
    <property type="entry name" value="DUF4440"/>
    <property type="match status" value="1"/>
</dbReference>
<dbReference type="RefSeq" id="WP_161074262.1">
    <property type="nucleotide sequence ID" value="NZ_WWCU01000030.1"/>
</dbReference>
<name>A0A7X4HFE4_9BURK</name>
<protein>
    <submittedName>
        <fullName evidence="2">DUF4440 domain-containing protein</fullName>
    </submittedName>
</protein>
<feature type="domain" description="DUF4440" evidence="1">
    <location>
        <begin position="12"/>
        <end position="118"/>
    </location>
</feature>
<dbReference type="Proteomes" id="UP000450676">
    <property type="component" value="Unassembled WGS sequence"/>
</dbReference>
<reference evidence="2 3" key="1">
    <citation type="submission" date="2019-12" db="EMBL/GenBank/DDBJ databases">
        <title>Novel species isolated from a subtropical stream in China.</title>
        <authorList>
            <person name="Lu H."/>
        </authorList>
    </citation>
    <scope>NUCLEOTIDE SEQUENCE [LARGE SCALE GENOMIC DNA]</scope>
    <source>
        <strain evidence="2 3">FT127W</strain>
    </source>
</reference>
<organism evidence="2 3">
    <name type="scientific">Pseudoduganella aquatica</name>
    <dbReference type="NCBI Taxonomy" id="2660641"/>
    <lineage>
        <taxon>Bacteria</taxon>
        <taxon>Pseudomonadati</taxon>
        <taxon>Pseudomonadota</taxon>
        <taxon>Betaproteobacteria</taxon>
        <taxon>Burkholderiales</taxon>
        <taxon>Oxalobacteraceae</taxon>
        <taxon>Telluria group</taxon>
        <taxon>Pseudoduganella</taxon>
    </lineage>
</organism>
<accession>A0A7X4HFE4</accession>
<keyword evidence="3" id="KW-1185">Reference proteome</keyword>
<dbReference type="EMBL" id="WWCU01000030">
    <property type="protein sequence ID" value="MYN09964.1"/>
    <property type="molecule type" value="Genomic_DNA"/>
</dbReference>
<evidence type="ECO:0000259" key="1">
    <source>
        <dbReference type="Pfam" id="PF14534"/>
    </source>
</evidence>